<evidence type="ECO:0000313" key="9">
    <source>
        <dbReference type="Proteomes" id="UP001172082"/>
    </source>
</evidence>
<comment type="caution">
    <text evidence="8">The sequence shown here is derived from an EMBL/GenBank/DDBJ whole genome shotgun (WGS) entry which is preliminary data.</text>
</comment>
<keyword evidence="2" id="KW-1003">Cell membrane</keyword>
<evidence type="ECO:0000256" key="4">
    <source>
        <dbReference type="ARBA" id="ARBA00022989"/>
    </source>
</evidence>
<dbReference type="InterPro" id="IPR010432">
    <property type="entry name" value="RDD"/>
</dbReference>
<keyword evidence="9" id="KW-1185">Reference proteome</keyword>
<accession>A0ABT8KVE4</accession>
<protein>
    <submittedName>
        <fullName evidence="8">RDD family protein</fullName>
    </submittedName>
</protein>
<dbReference type="PANTHER" id="PTHR36115:SF4">
    <property type="entry name" value="MEMBRANE PROTEIN"/>
    <property type="match status" value="1"/>
</dbReference>
<evidence type="ECO:0000313" key="8">
    <source>
        <dbReference type="EMBL" id="MDN5204751.1"/>
    </source>
</evidence>
<dbReference type="Pfam" id="PF06271">
    <property type="entry name" value="RDD"/>
    <property type="match status" value="1"/>
</dbReference>
<evidence type="ECO:0000256" key="6">
    <source>
        <dbReference type="SAM" id="Phobius"/>
    </source>
</evidence>
<dbReference type="Proteomes" id="UP001172082">
    <property type="component" value="Unassembled WGS sequence"/>
</dbReference>
<gene>
    <name evidence="8" type="ORF">QQ008_25400</name>
</gene>
<dbReference type="InterPro" id="IPR051791">
    <property type="entry name" value="Pra-immunoreactive"/>
</dbReference>
<feature type="transmembrane region" description="Helical" evidence="6">
    <location>
        <begin position="67"/>
        <end position="88"/>
    </location>
</feature>
<comment type="subcellular location">
    <subcellularLocation>
        <location evidence="1">Cell membrane</location>
        <topology evidence="1">Multi-pass membrane protein</topology>
    </subcellularLocation>
</comment>
<dbReference type="EMBL" id="JAUJEA010000013">
    <property type="protein sequence ID" value="MDN5204751.1"/>
    <property type="molecule type" value="Genomic_DNA"/>
</dbReference>
<evidence type="ECO:0000256" key="3">
    <source>
        <dbReference type="ARBA" id="ARBA00022692"/>
    </source>
</evidence>
<sequence>METNQVLDGDFPQNRTLDVEARLASGGKRFINYIIDRIASYVVAILVFVFIFAIDENALNDEEDLDLIYLLLVYGSITLYYSVMEVAFGKTLGKLITGTKVVTKDGHHPNFGNTLGRTLCRFIPFEPFSFLGNKAIGWHDSITNTRVINDK</sequence>
<reference evidence="8" key="1">
    <citation type="submission" date="2023-06" db="EMBL/GenBank/DDBJ databases">
        <title>Genomic of Parafulvivirga corallium.</title>
        <authorList>
            <person name="Wang G."/>
        </authorList>
    </citation>
    <scope>NUCLEOTIDE SEQUENCE</scope>
    <source>
        <strain evidence="8">BMA10</strain>
    </source>
</reference>
<evidence type="ECO:0000256" key="1">
    <source>
        <dbReference type="ARBA" id="ARBA00004651"/>
    </source>
</evidence>
<keyword evidence="4 6" id="KW-1133">Transmembrane helix</keyword>
<dbReference type="RefSeq" id="WP_346754775.1">
    <property type="nucleotide sequence ID" value="NZ_JAUJEA010000013.1"/>
</dbReference>
<evidence type="ECO:0000259" key="7">
    <source>
        <dbReference type="Pfam" id="PF06271"/>
    </source>
</evidence>
<name>A0ABT8KVE4_9BACT</name>
<proteinExistence type="predicted"/>
<feature type="transmembrane region" description="Helical" evidence="6">
    <location>
        <begin position="38"/>
        <end position="55"/>
    </location>
</feature>
<keyword evidence="5 6" id="KW-0472">Membrane</keyword>
<keyword evidence="3 6" id="KW-0812">Transmembrane</keyword>
<organism evidence="8 9">
    <name type="scientific">Splendidivirga corallicola</name>
    <dbReference type="NCBI Taxonomy" id="3051826"/>
    <lineage>
        <taxon>Bacteria</taxon>
        <taxon>Pseudomonadati</taxon>
        <taxon>Bacteroidota</taxon>
        <taxon>Cytophagia</taxon>
        <taxon>Cytophagales</taxon>
        <taxon>Splendidivirgaceae</taxon>
        <taxon>Splendidivirga</taxon>
    </lineage>
</organism>
<evidence type="ECO:0000256" key="5">
    <source>
        <dbReference type="ARBA" id="ARBA00023136"/>
    </source>
</evidence>
<evidence type="ECO:0000256" key="2">
    <source>
        <dbReference type="ARBA" id="ARBA00022475"/>
    </source>
</evidence>
<feature type="domain" description="RDD" evidence="7">
    <location>
        <begin position="24"/>
        <end position="131"/>
    </location>
</feature>
<dbReference type="PANTHER" id="PTHR36115">
    <property type="entry name" value="PROLINE-RICH ANTIGEN HOMOLOG-RELATED"/>
    <property type="match status" value="1"/>
</dbReference>